<name>A0ABW0ZSR0_9ACTN</name>
<evidence type="ECO:0000313" key="2">
    <source>
        <dbReference type="EMBL" id="MFC5744704.1"/>
    </source>
</evidence>
<keyword evidence="1" id="KW-0472">Membrane</keyword>
<feature type="transmembrane region" description="Helical" evidence="1">
    <location>
        <begin position="29"/>
        <end position="47"/>
    </location>
</feature>
<gene>
    <name evidence="2" type="ORF">ACFPZN_03635</name>
</gene>
<dbReference type="RefSeq" id="WP_378280102.1">
    <property type="nucleotide sequence ID" value="NZ_JBHSON010000004.1"/>
</dbReference>
<evidence type="ECO:0000313" key="3">
    <source>
        <dbReference type="Proteomes" id="UP001596074"/>
    </source>
</evidence>
<evidence type="ECO:0000256" key="1">
    <source>
        <dbReference type="SAM" id="Phobius"/>
    </source>
</evidence>
<dbReference type="Proteomes" id="UP001596074">
    <property type="component" value="Unassembled WGS sequence"/>
</dbReference>
<organism evidence="2 3">
    <name type="scientific">Actinomadura rugatobispora</name>
    <dbReference type="NCBI Taxonomy" id="1994"/>
    <lineage>
        <taxon>Bacteria</taxon>
        <taxon>Bacillati</taxon>
        <taxon>Actinomycetota</taxon>
        <taxon>Actinomycetes</taxon>
        <taxon>Streptosporangiales</taxon>
        <taxon>Thermomonosporaceae</taxon>
        <taxon>Actinomadura</taxon>
    </lineage>
</organism>
<proteinExistence type="predicted"/>
<keyword evidence="3" id="KW-1185">Reference proteome</keyword>
<accession>A0ABW0ZSR0</accession>
<keyword evidence="1" id="KW-0812">Transmembrane</keyword>
<comment type="caution">
    <text evidence="2">The sequence shown here is derived from an EMBL/GenBank/DDBJ whole genome shotgun (WGS) entry which is preliminary data.</text>
</comment>
<protein>
    <recommendedName>
        <fullName evidence="4">LysE family translocator</fullName>
    </recommendedName>
</protein>
<reference evidence="3" key="1">
    <citation type="journal article" date="2019" name="Int. J. Syst. Evol. Microbiol.">
        <title>The Global Catalogue of Microorganisms (GCM) 10K type strain sequencing project: providing services to taxonomists for standard genome sequencing and annotation.</title>
        <authorList>
            <consortium name="The Broad Institute Genomics Platform"/>
            <consortium name="The Broad Institute Genome Sequencing Center for Infectious Disease"/>
            <person name="Wu L."/>
            <person name="Ma J."/>
        </authorList>
    </citation>
    <scope>NUCLEOTIDE SEQUENCE [LARGE SCALE GENOMIC DNA]</scope>
    <source>
        <strain evidence="3">KCTC 42087</strain>
    </source>
</reference>
<sequence length="52" mass="5619">MVETLVALLYAVLGSQLRRIVISARADRLVARVTGVCLIGFAAYLGTSRRPT</sequence>
<dbReference type="EMBL" id="JBHSON010000004">
    <property type="protein sequence ID" value="MFC5744704.1"/>
    <property type="molecule type" value="Genomic_DNA"/>
</dbReference>
<keyword evidence="1" id="KW-1133">Transmembrane helix</keyword>
<evidence type="ECO:0008006" key="4">
    <source>
        <dbReference type="Google" id="ProtNLM"/>
    </source>
</evidence>